<keyword evidence="4" id="KW-0158">Chromosome</keyword>
<reference evidence="9 10" key="1">
    <citation type="submission" date="2019-09" db="EMBL/GenBank/DDBJ databases">
        <title>Bird 10,000 Genomes (B10K) Project - Family phase.</title>
        <authorList>
            <person name="Zhang G."/>
        </authorList>
    </citation>
    <scope>NUCLEOTIDE SEQUENCE [LARGE SCALE GENOMIC DNA]</scope>
    <source>
        <strain evidence="9">B10K-DU-017-25</strain>
        <tissue evidence="9">Mixed tissue sample</tissue>
    </source>
</reference>
<dbReference type="PANTHER" id="PTHR14401:SF6">
    <property type="entry name" value="CENTROMERE PROTEIN K"/>
    <property type="match status" value="1"/>
</dbReference>
<dbReference type="AlphaFoldDB" id="A0A7K5A054"/>
<comment type="caution">
    <text evidence="9">The sequence shown here is derived from an EMBL/GenBank/DDBJ whole genome shotgun (WGS) entry which is preliminary data.</text>
</comment>
<evidence type="ECO:0000313" key="10">
    <source>
        <dbReference type="Proteomes" id="UP000517892"/>
    </source>
</evidence>
<evidence type="ECO:0000256" key="1">
    <source>
        <dbReference type="ARBA" id="ARBA00004123"/>
    </source>
</evidence>
<keyword evidence="6" id="KW-0539">Nucleus</keyword>
<evidence type="ECO:0000256" key="7">
    <source>
        <dbReference type="ARBA" id="ARBA00023328"/>
    </source>
</evidence>
<gene>
    <name evidence="9" type="primary">Cenpk</name>
    <name evidence="9" type="ORF">CENUNI_R15334</name>
</gene>
<feature type="coiled-coil region" evidence="8">
    <location>
        <begin position="4"/>
        <end position="48"/>
    </location>
</feature>
<dbReference type="GO" id="GO:0005634">
    <property type="term" value="C:nucleus"/>
    <property type="evidence" value="ECO:0007669"/>
    <property type="project" value="UniProtKB-SubCell"/>
</dbReference>
<dbReference type="EMBL" id="VYZI01000316">
    <property type="protein sequence ID" value="NWR76178.1"/>
    <property type="molecule type" value="Genomic_DNA"/>
</dbReference>
<dbReference type="GO" id="GO:0051382">
    <property type="term" value="P:kinetochore assembly"/>
    <property type="evidence" value="ECO:0007669"/>
    <property type="project" value="InterPro"/>
</dbReference>
<dbReference type="Pfam" id="PF11802">
    <property type="entry name" value="CENP-K"/>
    <property type="match status" value="1"/>
</dbReference>
<evidence type="ECO:0000313" key="9">
    <source>
        <dbReference type="EMBL" id="NWR76178.1"/>
    </source>
</evidence>
<evidence type="ECO:0000256" key="6">
    <source>
        <dbReference type="ARBA" id="ARBA00023242"/>
    </source>
</evidence>
<dbReference type="OrthoDB" id="9445768at2759"/>
<dbReference type="GO" id="GO:0000070">
    <property type="term" value="P:mitotic sister chromatid segregation"/>
    <property type="evidence" value="ECO:0007669"/>
    <property type="project" value="TreeGrafter"/>
</dbReference>
<name>A0A7K5A054_9AVES</name>
<keyword evidence="7" id="KW-0137">Centromere</keyword>
<keyword evidence="5 8" id="KW-0175">Coiled coil</keyword>
<evidence type="ECO:0000256" key="4">
    <source>
        <dbReference type="ARBA" id="ARBA00022454"/>
    </source>
</evidence>
<comment type="similarity">
    <text evidence="3">Belongs to the CENP-K/MCM22 family.</text>
</comment>
<evidence type="ECO:0000256" key="5">
    <source>
        <dbReference type="ARBA" id="ARBA00023054"/>
    </source>
</evidence>
<organism evidence="9 10">
    <name type="scientific">Centropus unirufus</name>
    <dbReference type="NCBI Taxonomy" id="1118519"/>
    <lineage>
        <taxon>Eukaryota</taxon>
        <taxon>Metazoa</taxon>
        <taxon>Chordata</taxon>
        <taxon>Craniata</taxon>
        <taxon>Vertebrata</taxon>
        <taxon>Euteleostomi</taxon>
        <taxon>Archelosauria</taxon>
        <taxon>Archosauria</taxon>
        <taxon>Dinosauria</taxon>
        <taxon>Saurischia</taxon>
        <taxon>Theropoda</taxon>
        <taxon>Coelurosauria</taxon>
        <taxon>Aves</taxon>
        <taxon>Neognathae</taxon>
        <taxon>Neoaves</taxon>
        <taxon>Otidimorphae</taxon>
        <taxon>Cuculiformes</taxon>
        <taxon>Centropidae</taxon>
        <taxon>Centropus</taxon>
    </lineage>
</organism>
<dbReference type="GO" id="GO:0000775">
    <property type="term" value="C:chromosome, centromeric region"/>
    <property type="evidence" value="ECO:0007669"/>
    <property type="project" value="UniProtKB-SubCell"/>
</dbReference>
<evidence type="ECO:0000256" key="2">
    <source>
        <dbReference type="ARBA" id="ARBA00004584"/>
    </source>
</evidence>
<keyword evidence="10" id="KW-1185">Reference proteome</keyword>
<accession>A0A7K5A054</accession>
<evidence type="ECO:0000256" key="3">
    <source>
        <dbReference type="ARBA" id="ARBA00005795"/>
    </source>
</evidence>
<dbReference type="PANTHER" id="PTHR14401">
    <property type="entry name" value="CENTROMERE PROTEIN K"/>
    <property type="match status" value="1"/>
</dbReference>
<protein>
    <submittedName>
        <fullName evidence="9">CENPK protein</fullName>
    </submittedName>
</protein>
<comment type="subcellular location">
    <subcellularLocation>
        <location evidence="2">Chromosome</location>
        <location evidence="2">Centromere</location>
    </subcellularLocation>
    <subcellularLocation>
        <location evidence="1">Nucleus</location>
    </subcellularLocation>
</comment>
<dbReference type="InterPro" id="IPR020993">
    <property type="entry name" value="Centromere_CenpK"/>
</dbReference>
<feature type="non-terminal residue" evidence="9">
    <location>
        <position position="176"/>
    </location>
</feature>
<dbReference type="Proteomes" id="UP000517892">
    <property type="component" value="Unassembled WGS sequence"/>
</dbReference>
<feature type="non-terminal residue" evidence="9">
    <location>
        <position position="1"/>
    </location>
</feature>
<proteinExistence type="inferred from homology"/>
<evidence type="ECO:0000256" key="8">
    <source>
        <dbReference type="SAM" id="Coils"/>
    </source>
</evidence>
<sequence length="176" mass="20624">QNVKNDLENLLSTVQSKNKQLDKDLEREQQWYNEQEQLLDALNRIEEKTKMQIARFASKSATILDELQGKIVKVRVLKDELSNVLGGLLSEHFPLPEKDGSSKRKMEPSENPKEELITLHEILEILIRKSVETPHEPYVMVSNSFWPPYIELLLRYGIVLRHPDDVNRLRLEPFHM</sequence>